<dbReference type="SMART" id="SM00387">
    <property type="entry name" value="HATPase_c"/>
    <property type="match status" value="1"/>
</dbReference>
<dbReference type="SUPFAM" id="SSF55874">
    <property type="entry name" value="ATPase domain of HSP90 chaperone/DNA topoisomerase II/histidine kinase"/>
    <property type="match status" value="1"/>
</dbReference>
<feature type="transmembrane region" description="Helical" evidence="8">
    <location>
        <begin position="130"/>
        <end position="158"/>
    </location>
</feature>
<sequence length="457" mass="51323">MVPGSRSGFFRRIRYAVSDYVLPDRSISQGLPFWRELVLSSLILAMTVLGSLAYLPSVLLALREKIFSVVLIDTLALVLVFILFFGKKLPFSLRSSGVLVLNYFLGTSLLVILGPAGGGMIWLFPFPVFTGILFGIVPCLWALLGNFFSIVIASIALSRFQLAWSMPVEVLYVVGFNFVVADAIVCVSLTVLMLGLQKNIERKNHFLEYLKRRRFQISRSKRNLESEILRRAEMETRLEENLKEKEVLLQEIHHRVKNNLQIVSGMLNLQNMYAQDGVTAEALEKAQDRIRAMALIHDHLYQQGNFSTVAMNQYLESLLNHLILSQAPPGNRIEFETEWNHIPIPMEKAIPCGLIVTELISNALKHAFPNGRKGKIFVRLEETEDGLTLCVKDDGIGLPKDSPAFHFLSTGKMPNKDGEQYDSLGLMIIRSLAGQLKAKLILEPCAGTAVRLVFSKF</sequence>
<dbReference type="Gene3D" id="3.30.450.20">
    <property type="entry name" value="PAS domain"/>
    <property type="match status" value="1"/>
</dbReference>
<gene>
    <name evidence="10" type="ORF">EHO60_15630</name>
</gene>
<proteinExistence type="predicted"/>
<keyword evidence="7" id="KW-0067">ATP-binding</keyword>
<organism evidence="10 11">
    <name type="scientific">Leptospira fletcheri</name>
    <dbReference type="NCBI Taxonomy" id="2484981"/>
    <lineage>
        <taxon>Bacteria</taxon>
        <taxon>Pseudomonadati</taxon>
        <taxon>Spirochaetota</taxon>
        <taxon>Spirochaetia</taxon>
        <taxon>Leptospirales</taxon>
        <taxon>Leptospiraceae</taxon>
        <taxon>Leptospira</taxon>
    </lineage>
</organism>
<dbReference type="InterPro" id="IPR003594">
    <property type="entry name" value="HATPase_dom"/>
</dbReference>
<comment type="caution">
    <text evidence="10">The sequence shown here is derived from an EMBL/GenBank/DDBJ whole genome shotgun (WGS) entry which is preliminary data.</text>
</comment>
<keyword evidence="8" id="KW-0472">Membrane</keyword>
<feature type="transmembrane region" description="Helical" evidence="8">
    <location>
        <begin position="66"/>
        <end position="86"/>
    </location>
</feature>
<reference evidence="10" key="1">
    <citation type="journal article" date="2019" name="PLoS Negl. Trop. Dis.">
        <title>Revisiting the worldwide diversity of Leptospira species in the environment.</title>
        <authorList>
            <person name="Vincent A.T."/>
            <person name="Schiettekatte O."/>
            <person name="Bourhy P."/>
            <person name="Veyrier F.J."/>
            <person name="Picardeau M."/>
        </authorList>
    </citation>
    <scope>NUCLEOTIDE SEQUENCE [LARGE SCALE GENOMIC DNA]</scope>
    <source>
        <strain evidence="10">SSW15</strain>
    </source>
</reference>
<keyword evidence="5" id="KW-0547">Nucleotide-binding</keyword>
<evidence type="ECO:0000256" key="6">
    <source>
        <dbReference type="ARBA" id="ARBA00022777"/>
    </source>
</evidence>
<accession>A0A4R9G5B0</accession>
<keyword evidence="11" id="KW-1185">Reference proteome</keyword>
<dbReference type="PANTHER" id="PTHR41523:SF8">
    <property type="entry name" value="ETHYLENE RESPONSE SENSOR PROTEIN"/>
    <property type="match status" value="1"/>
</dbReference>
<keyword evidence="8" id="KW-0812">Transmembrane</keyword>
<name>A0A4R9G5B0_9LEPT</name>
<dbReference type="InterPro" id="IPR011495">
    <property type="entry name" value="Sig_transdc_His_kin_sub2_dim/P"/>
</dbReference>
<evidence type="ECO:0000259" key="9">
    <source>
        <dbReference type="SMART" id="SM00387"/>
    </source>
</evidence>
<evidence type="ECO:0000313" key="11">
    <source>
        <dbReference type="Proteomes" id="UP000298458"/>
    </source>
</evidence>
<dbReference type="InterPro" id="IPR048437">
    <property type="entry name" value="MASE11"/>
</dbReference>
<evidence type="ECO:0000256" key="4">
    <source>
        <dbReference type="ARBA" id="ARBA00022679"/>
    </source>
</evidence>
<evidence type="ECO:0000256" key="5">
    <source>
        <dbReference type="ARBA" id="ARBA00022741"/>
    </source>
</evidence>
<dbReference type="Gene3D" id="3.30.565.10">
    <property type="entry name" value="Histidine kinase-like ATPase, C-terminal domain"/>
    <property type="match status" value="1"/>
</dbReference>
<dbReference type="Pfam" id="PF07568">
    <property type="entry name" value="HisKA_2"/>
    <property type="match status" value="1"/>
</dbReference>
<dbReference type="InterPro" id="IPR036890">
    <property type="entry name" value="HATPase_C_sf"/>
</dbReference>
<evidence type="ECO:0000313" key="10">
    <source>
        <dbReference type="EMBL" id="TGK06561.1"/>
    </source>
</evidence>
<dbReference type="Pfam" id="PF20969">
    <property type="entry name" value="MASE11"/>
    <property type="match status" value="1"/>
</dbReference>
<dbReference type="PANTHER" id="PTHR41523">
    <property type="entry name" value="TWO-COMPONENT SYSTEM SENSOR PROTEIN"/>
    <property type="match status" value="1"/>
</dbReference>
<dbReference type="AlphaFoldDB" id="A0A4R9G5B0"/>
<feature type="domain" description="Histidine kinase/HSP90-like ATPase" evidence="9">
    <location>
        <begin position="347"/>
        <end position="456"/>
    </location>
</feature>
<keyword evidence="4" id="KW-0808">Transferase</keyword>
<feature type="transmembrane region" description="Helical" evidence="8">
    <location>
        <begin position="170"/>
        <end position="196"/>
    </location>
</feature>
<keyword evidence="3" id="KW-0597">Phosphoprotein</keyword>
<dbReference type="EC" id="2.7.13.3" evidence="2"/>
<dbReference type="EMBL" id="RQET01000013">
    <property type="protein sequence ID" value="TGK06561.1"/>
    <property type="molecule type" value="Genomic_DNA"/>
</dbReference>
<dbReference type="OrthoDB" id="9108362at2"/>
<evidence type="ECO:0000256" key="1">
    <source>
        <dbReference type="ARBA" id="ARBA00000085"/>
    </source>
</evidence>
<feature type="transmembrane region" description="Helical" evidence="8">
    <location>
        <begin position="37"/>
        <end position="60"/>
    </location>
</feature>
<dbReference type="GO" id="GO:0004673">
    <property type="term" value="F:protein histidine kinase activity"/>
    <property type="evidence" value="ECO:0007669"/>
    <property type="project" value="UniProtKB-EC"/>
</dbReference>
<keyword evidence="6 10" id="KW-0418">Kinase</keyword>
<evidence type="ECO:0000256" key="8">
    <source>
        <dbReference type="SAM" id="Phobius"/>
    </source>
</evidence>
<feature type="transmembrane region" description="Helical" evidence="8">
    <location>
        <begin position="98"/>
        <end position="124"/>
    </location>
</feature>
<evidence type="ECO:0000256" key="7">
    <source>
        <dbReference type="ARBA" id="ARBA00022840"/>
    </source>
</evidence>
<dbReference type="GO" id="GO:0005524">
    <property type="term" value="F:ATP binding"/>
    <property type="evidence" value="ECO:0007669"/>
    <property type="project" value="UniProtKB-KW"/>
</dbReference>
<evidence type="ECO:0000256" key="2">
    <source>
        <dbReference type="ARBA" id="ARBA00012438"/>
    </source>
</evidence>
<comment type="catalytic activity">
    <reaction evidence="1">
        <text>ATP + protein L-histidine = ADP + protein N-phospho-L-histidine.</text>
        <dbReference type="EC" id="2.7.13.3"/>
    </reaction>
</comment>
<keyword evidence="8" id="KW-1133">Transmembrane helix</keyword>
<protein>
    <recommendedName>
        <fullName evidence="2">histidine kinase</fullName>
        <ecNumber evidence="2">2.7.13.3</ecNumber>
    </recommendedName>
</protein>
<dbReference type="Pfam" id="PF13581">
    <property type="entry name" value="HATPase_c_2"/>
    <property type="match status" value="1"/>
</dbReference>
<evidence type="ECO:0000256" key="3">
    <source>
        <dbReference type="ARBA" id="ARBA00022553"/>
    </source>
</evidence>
<dbReference type="Proteomes" id="UP000298458">
    <property type="component" value="Unassembled WGS sequence"/>
</dbReference>